<dbReference type="Gene3D" id="3.30.160.60">
    <property type="entry name" value="Classic Zinc Finger"/>
    <property type="match status" value="6"/>
</dbReference>
<evidence type="ECO:0000256" key="12">
    <source>
        <dbReference type="SAM" id="MobiDB-lite"/>
    </source>
</evidence>
<keyword evidence="8" id="KW-0238">DNA-binding</keyword>
<dbReference type="Gene3D" id="1.25.40.420">
    <property type="match status" value="1"/>
</dbReference>
<comment type="subcellular location">
    <subcellularLocation>
        <location evidence="1">Nucleus</location>
    </subcellularLocation>
</comment>
<comment type="similarity">
    <text evidence="2">Belongs to the krueppel C2H2-type zinc-finger protein family.</text>
</comment>
<evidence type="ECO:0000256" key="11">
    <source>
        <dbReference type="PROSITE-ProRule" id="PRU00042"/>
    </source>
</evidence>
<accession>A0A0B7BJA7</accession>
<evidence type="ECO:0000313" key="15">
    <source>
        <dbReference type="EMBL" id="CEK92260.1"/>
    </source>
</evidence>
<feature type="domain" description="C2H2-type" evidence="14">
    <location>
        <begin position="724"/>
        <end position="751"/>
    </location>
</feature>
<keyword evidence="5 11" id="KW-0863">Zinc-finger</keyword>
<dbReference type="SUPFAM" id="SSF54695">
    <property type="entry name" value="POZ domain"/>
    <property type="match status" value="1"/>
</dbReference>
<evidence type="ECO:0000256" key="10">
    <source>
        <dbReference type="ARBA" id="ARBA00023242"/>
    </source>
</evidence>
<evidence type="ECO:0000256" key="9">
    <source>
        <dbReference type="ARBA" id="ARBA00023163"/>
    </source>
</evidence>
<dbReference type="InterPro" id="IPR013087">
    <property type="entry name" value="Znf_C2H2_type"/>
</dbReference>
<feature type="domain" description="C2H2-type" evidence="14">
    <location>
        <begin position="668"/>
        <end position="695"/>
    </location>
</feature>
<keyword evidence="4" id="KW-0677">Repeat</keyword>
<evidence type="ECO:0000256" key="8">
    <source>
        <dbReference type="ARBA" id="ARBA00023125"/>
    </source>
</evidence>
<dbReference type="GO" id="GO:0000978">
    <property type="term" value="F:RNA polymerase II cis-regulatory region sequence-specific DNA binding"/>
    <property type="evidence" value="ECO:0007669"/>
    <property type="project" value="TreeGrafter"/>
</dbReference>
<keyword evidence="10" id="KW-0539">Nucleus</keyword>
<evidence type="ECO:0000256" key="5">
    <source>
        <dbReference type="ARBA" id="ARBA00022771"/>
    </source>
</evidence>
<dbReference type="AlphaFoldDB" id="A0A0B7BJA7"/>
<evidence type="ECO:0000256" key="2">
    <source>
        <dbReference type="ARBA" id="ARBA00006991"/>
    </source>
</evidence>
<gene>
    <name evidence="15" type="primary">ORF187338</name>
</gene>
<feature type="domain" description="C2H2-type" evidence="14">
    <location>
        <begin position="781"/>
        <end position="808"/>
    </location>
</feature>
<dbReference type="SMART" id="SM00225">
    <property type="entry name" value="BTB"/>
    <property type="match status" value="1"/>
</dbReference>
<dbReference type="PROSITE" id="PS50097">
    <property type="entry name" value="BTB"/>
    <property type="match status" value="1"/>
</dbReference>
<dbReference type="PROSITE" id="PS50157">
    <property type="entry name" value="ZINC_FINGER_C2H2_2"/>
    <property type="match status" value="7"/>
</dbReference>
<dbReference type="GO" id="GO:0008270">
    <property type="term" value="F:zinc ion binding"/>
    <property type="evidence" value="ECO:0007669"/>
    <property type="project" value="UniProtKB-KW"/>
</dbReference>
<dbReference type="InterPro" id="IPR000210">
    <property type="entry name" value="BTB/POZ_dom"/>
</dbReference>
<dbReference type="Pfam" id="PF07707">
    <property type="entry name" value="BACK"/>
    <property type="match status" value="1"/>
</dbReference>
<dbReference type="PANTHER" id="PTHR24393">
    <property type="entry name" value="ZINC FINGER PROTEIN"/>
    <property type="match status" value="1"/>
</dbReference>
<dbReference type="PROSITE" id="PS00028">
    <property type="entry name" value="ZINC_FINGER_C2H2_1"/>
    <property type="match status" value="3"/>
</dbReference>
<keyword evidence="7" id="KW-0805">Transcription regulation</keyword>
<sequence length="1126" mass="128528">MNSIEDNIISVHLMKTLHRMRENGEFCDLVFELNNSKFSAHQLVMAVWSPPMKNLLQLQPASTQHVRVAYDKPEDFQKFITFLYTGILPEQTTNILAVLNIAATFQIHILTELCKTYLKTNTTEDNVINMCHLSMKFKLHDLERHCVEFVCQHMTKIVQNQEFRDLTLIQINSLLGSDYMTKLEPEIKLFLIISWLAEDVHSREHVFVLLLKHVDWSLVAIDYLKEIIETENFFTANPSSLYLLLQTIDSSSFSLGPYENHLWTLRQQYSSLLSNVINNCAAIDLNKTQPFQPLSFSLVVSPNEELYSPDQNMVTTKTVGIKNELLQIVDFDKTYAHDDTVDSGILQSQMNSSLNMPISTLNTPECRDGNETSSYTQIREKCLLSKSASVPSITVEGSLKRKFLRPHKIVTDTVLIKKQSLKVHSNRNKKIVSKLHNTRGRLQGKVTSNENVLRFVDNEISTEDFKTNDKNRTVMKNVTAVRKENVRRKDLRKHHGSKGTVKYLSVAKGLEDTVHVEDSSDQQMNQGGTDLKVQERKKILQRLSLRNNRAKRARNTGSDLKKTLNQRKEIRRKDSKLQIQKCNECTFTTYNPVMLDKHQKQVHEGNCLFCCNLCSFKTKWGKDYYGHMKKSHFPGPPFCCDEEKCDYNTDKFPELISHRQQHHDQRPFVCDICLTAFRSKNNLYQHIKIHSDEKRFQCPECSRFFKLKITLDQHMVTHSDLRPYLCDLCGFSTKFQSHLICHKRIHTGDVYRCNFPSCSYSTPKKSQLTAHMRSHLGIRRHVCSTCGKAFVEKSHLVRHERGHSSERAYICKDCSYSSTRSDKLREHIQKHHSDEAVRIKATSSKQMATSEIVTVSTTPKENEDYKNSTEAPRLLKIIINDERNAKQVCEALKKAGSHWKSEGKVMAPSPESFIEVVVMKSAAKLSHNSADTEAVLPDSLAGGEDIVRLVQGLPFQALVSQHDPASLNASMSTASKMENLICSGFTRTLNNEKDGLDELIRRGLDLADIPETGVGYQTQTRITRATEDLSSVNFLGDHSVAAYRSVSDNKATTGRGIINVNYQKQIPNTNVTYTSYSMHDDFSKPSQCEQGTFKSQENLQLGCGPHQFITMPSPTSSTVTQQYYHP</sequence>
<feature type="region of interest" description="Disordered" evidence="12">
    <location>
        <begin position="549"/>
        <end position="571"/>
    </location>
</feature>
<evidence type="ECO:0000256" key="7">
    <source>
        <dbReference type="ARBA" id="ARBA00023015"/>
    </source>
</evidence>
<evidence type="ECO:0000256" key="3">
    <source>
        <dbReference type="ARBA" id="ARBA00022723"/>
    </source>
</evidence>
<reference evidence="15" key="1">
    <citation type="submission" date="2014-12" db="EMBL/GenBank/DDBJ databases">
        <title>Insight into the proteome of Arion vulgaris.</title>
        <authorList>
            <person name="Aradska J."/>
            <person name="Bulat T."/>
            <person name="Smidak R."/>
            <person name="Sarate P."/>
            <person name="Gangsoo J."/>
            <person name="Sialana F."/>
            <person name="Bilban M."/>
            <person name="Lubec G."/>
        </authorList>
    </citation>
    <scope>NUCLEOTIDE SEQUENCE</scope>
    <source>
        <tissue evidence="15">Skin</tissue>
    </source>
</reference>
<dbReference type="SMART" id="SM00355">
    <property type="entry name" value="ZnF_C2H2"/>
    <property type="match status" value="9"/>
</dbReference>
<feature type="domain" description="C2H2-type" evidence="14">
    <location>
        <begin position="696"/>
        <end position="723"/>
    </location>
</feature>
<evidence type="ECO:0000259" key="13">
    <source>
        <dbReference type="PROSITE" id="PS50097"/>
    </source>
</evidence>
<dbReference type="SMART" id="SM00875">
    <property type="entry name" value="BACK"/>
    <property type="match status" value="1"/>
</dbReference>
<dbReference type="SUPFAM" id="SSF57667">
    <property type="entry name" value="beta-beta-alpha zinc fingers"/>
    <property type="match status" value="4"/>
</dbReference>
<dbReference type="InterPro" id="IPR036236">
    <property type="entry name" value="Znf_C2H2_sf"/>
</dbReference>
<name>A0A0B7BJA7_9EUPU</name>
<protein>
    <recommendedName>
        <fullName evidence="16">BTB domain-containing protein</fullName>
    </recommendedName>
</protein>
<evidence type="ECO:0000256" key="6">
    <source>
        <dbReference type="ARBA" id="ARBA00022833"/>
    </source>
</evidence>
<feature type="compositionally biased region" description="Basic and acidic residues" evidence="12">
    <location>
        <begin position="559"/>
        <end position="571"/>
    </location>
</feature>
<dbReference type="InterPro" id="IPR011333">
    <property type="entry name" value="SKP1/BTB/POZ_sf"/>
</dbReference>
<dbReference type="GO" id="GO:0005634">
    <property type="term" value="C:nucleus"/>
    <property type="evidence" value="ECO:0007669"/>
    <property type="project" value="UniProtKB-SubCell"/>
</dbReference>
<dbReference type="Gene3D" id="3.30.710.10">
    <property type="entry name" value="Potassium Channel Kv1.1, Chain A"/>
    <property type="match status" value="1"/>
</dbReference>
<dbReference type="Pfam" id="PF00651">
    <property type="entry name" value="BTB"/>
    <property type="match status" value="1"/>
</dbReference>
<proteinExistence type="inferred from homology"/>
<dbReference type="GO" id="GO:0001228">
    <property type="term" value="F:DNA-binding transcription activator activity, RNA polymerase II-specific"/>
    <property type="evidence" value="ECO:0007669"/>
    <property type="project" value="TreeGrafter"/>
</dbReference>
<evidence type="ECO:0008006" key="16">
    <source>
        <dbReference type="Google" id="ProtNLM"/>
    </source>
</evidence>
<feature type="domain" description="C2H2-type" evidence="14">
    <location>
        <begin position="638"/>
        <end position="667"/>
    </location>
</feature>
<evidence type="ECO:0000259" key="14">
    <source>
        <dbReference type="PROSITE" id="PS50157"/>
    </source>
</evidence>
<keyword evidence="3" id="KW-0479">Metal-binding</keyword>
<dbReference type="PANTHER" id="PTHR24393:SF34">
    <property type="entry name" value="PR_SET DOMAIN 13"/>
    <property type="match status" value="1"/>
</dbReference>
<evidence type="ECO:0000256" key="1">
    <source>
        <dbReference type="ARBA" id="ARBA00004123"/>
    </source>
</evidence>
<dbReference type="InterPro" id="IPR011705">
    <property type="entry name" value="BACK"/>
</dbReference>
<keyword evidence="6" id="KW-0862">Zinc</keyword>
<organism evidence="15">
    <name type="scientific">Arion vulgaris</name>
    <dbReference type="NCBI Taxonomy" id="1028688"/>
    <lineage>
        <taxon>Eukaryota</taxon>
        <taxon>Metazoa</taxon>
        <taxon>Spiralia</taxon>
        <taxon>Lophotrochozoa</taxon>
        <taxon>Mollusca</taxon>
        <taxon>Gastropoda</taxon>
        <taxon>Heterobranchia</taxon>
        <taxon>Euthyneura</taxon>
        <taxon>Panpulmonata</taxon>
        <taxon>Eupulmonata</taxon>
        <taxon>Stylommatophora</taxon>
        <taxon>Helicina</taxon>
        <taxon>Arionoidea</taxon>
        <taxon>Arionidae</taxon>
        <taxon>Arion</taxon>
    </lineage>
</organism>
<dbReference type="FunFam" id="3.30.160.60:FF:000145">
    <property type="entry name" value="Zinc finger protein 574"/>
    <property type="match status" value="1"/>
</dbReference>
<feature type="domain" description="C2H2-type" evidence="14">
    <location>
        <begin position="751"/>
        <end position="780"/>
    </location>
</feature>
<dbReference type="EMBL" id="HACG01045395">
    <property type="protein sequence ID" value="CEK92260.1"/>
    <property type="molecule type" value="Transcribed_RNA"/>
</dbReference>
<evidence type="ECO:0000256" key="4">
    <source>
        <dbReference type="ARBA" id="ARBA00022737"/>
    </source>
</evidence>
<feature type="domain" description="C2H2-type" evidence="14">
    <location>
        <begin position="809"/>
        <end position="836"/>
    </location>
</feature>
<dbReference type="Pfam" id="PF00096">
    <property type="entry name" value="zf-C2H2"/>
    <property type="match status" value="2"/>
</dbReference>
<feature type="domain" description="BTB" evidence="13">
    <location>
        <begin position="27"/>
        <end position="92"/>
    </location>
</feature>
<dbReference type="FunFam" id="3.30.160.60:FF:001370">
    <property type="entry name" value="Zinc finger protein"/>
    <property type="match status" value="1"/>
</dbReference>
<keyword evidence="9" id="KW-0804">Transcription</keyword>